<sequence>MAYSTEIELQGVTAFEAPPAPSFRYTIALKDNKLSIWMEDCISKKQWYKGDMGTSDFTSSANSILTRPPVTMSRSFKML</sequence>
<accession>A0ABD3F2V5</accession>
<keyword evidence="3" id="KW-1185">Reference proteome</keyword>
<proteinExistence type="predicted"/>
<evidence type="ECO:0000313" key="3">
    <source>
        <dbReference type="Proteomes" id="UP001632037"/>
    </source>
</evidence>
<organism evidence="2 3">
    <name type="scientific">Phytophthora oleae</name>
    <dbReference type="NCBI Taxonomy" id="2107226"/>
    <lineage>
        <taxon>Eukaryota</taxon>
        <taxon>Sar</taxon>
        <taxon>Stramenopiles</taxon>
        <taxon>Oomycota</taxon>
        <taxon>Peronosporomycetes</taxon>
        <taxon>Peronosporales</taxon>
        <taxon>Peronosporaceae</taxon>
        <taxon>Phytophthora</taxon>
    </lineage>
</organism>
<evidence type="ECO:0000313" key="1">
    <source>
        <dbReference type="EMBL" id="KAL3661139.1"/>
    </source>
</evidence>
<dbReference type="EMBL" id="JBIMZQ010000037">
    <property type="protein sequence ID" value="KAL3661140.1"/>
    <property type="molecule type" value="Genomic_DNA"/>
</dbReference>
<dbReference type="EMBL" id="JBIMZQ010000037">
    <property type="protein sequence ID" value="KAL3661139.1"/>
    <property type="molecule type" value="Genomic_DNA"/>
</dbReference>
<evidence type="ECO:0000313" key="2">
    <source>
        <dbReference type="EMBL" id="KAL3661140.1"/>
    </source>
</evidence>
<name>A0ABD3F2V5_9STRA</name>
<reference evidence="2 3" key="1">
    <citation type="submission" date="2024-09" db="EMBL/GenBank/DDBJ databases">
        <title>Genome sequencing and assembly of Phytophthora oleae, isolate VK10A, causative agent of rot of olive drupes.</title>
        <authorList>
            <person name="Conti Taguali S."/>
            <person name="Riolo M."/>
            <person name="La Spada F."/>
            <person name="Cacciola S.O."/>
            <person name="Dionisio G."/>
        </authorList>
    </citation>
    <scope>NUCLEOTIDE SEQUENCE [LARGE SCALE GENOMIC DNA]</scope>
    <source>
        <strain evidence="2 3">VK10A</strain>
    </source>
</reference>
<dbReference type="AlphaFoldDB" id="A0ABD3F2V5"/>
<protein>
    <submittedName>
        <fullName evidence="2">Uncharacterized protein</fullName>
    </submittedName>
</protein>
<comment type="caution">
    <text evidence="2">The sequence shown here is derived from an EMBL/GenBank/DDBJ whole genome shotgun (WGS) entry which is preliminary data.</text>
</comment>
<gene>
    <name evidence="1" type="ORF">V7S43_013748</name>
    <name evidence="2" type="ORF">V7S43_013749</name>
</gene>
<dbReference type="Proteomes" id="UP001632037">
    <property type="component" value="Unassembled WGS sequence"/>
</dbReference>